<organism evidence="2 3">
    <name type="scientific">Monilinia fructicola</name>
    <name type="common">Brown rot fungus</name>
    <name type="synonym">Ciboria fructicola</name>
    <dbReference type="NCBI Taxonomy" id="38448"/>
    <lineage>
        <taxon>Eukaryota</taxon>
        <taxon>Fungi</taxon>
        <taxon>Dikarya</taxon>
        <taxon>Ascomycota</taxon>
        <taxon>Pezizomycotina</taxon>
        <taxon>Leotiomycetes</taxon>
        <taxon>Helotiales</taxon>
        <taxon>Sclerotiniaceae</taxon>
        <taxon>Monilinia</taxon>
    </lineage>
</organism>
<keyword evidence="3" id="KW-1185">Reference proteome</keyword>
<dbReference type="InterPro" id="IPR012337">
    <property type="entry name" value="RNaseH-like_sf"/>
</dbReference>
<dbReference type="VEuPathDB" id="FungiDB:MFRU_009g00500"/>
<dbReference type="Proteomes" id="UP000322873">
    <property type="component" value="Unassembled WGS sequence"/>
</dbReference>
<dbReference type="GO" id="GO:0003676">
    <property type="term" value="F:nucleic acid binding"/>
    <property type="evidence" value="ECO:0007669"/>
    <property type="project" value="InterPro"/>
</dbReference>
<accession>A0A5M9K5J6</accession>
<reference evidence="2 3" key="1">
    <citation type="submission" date="2019-06" db="EMBL/GenBank/DDBJ databases">
        <title>Genome Sequence of the Brown Rot Fungal Pathogen Monilinia fructicola.</title>
        <authorList>
            <person name="De Miccolis Angelini R.M."/>
            <person name="Landi L."/>
            <person name="Abate D."/>
            <person name="Pollastro S."/>
            <person name="Romanazzi G."/>
            <person name="Faretra F."/>
        </authorList>
    </citation>
    <scope>NUCLEOTIDE SEQUENCE [LARGE SCALE GENOMIC DNA]</scope>
    <source>
        <strain evidence="2 3">Mfrc123</strain>
    </source>
</reference>
<dbReference type="SUPFAM" id="SSF53098">
    <property type="entry name" value="Ribonuclease H-like"/>
    <property type="match status" value="1"/>
</dbReference>
<dbReference type="EMBL" id="VICG01000001">
    <property type="protein sequence ID" value="KAA8576097.1"/>
    <property type="molecule type" value="Genomic_DNA"/>
</dbReference>
<comment type="caution">
    <text evidence="2">The sequence shown here is derived from an EMBL/GenBank/DDBJ whole genome shotgun (WGS) entry which is preliminary data.</text>
</comment>
<dbReference type="PANTHER" id="PTHR43040">
    <property type="entry name" value="RIBONUCLEASE D"/>
    <property type="match status" value="1"/>
</dbReference>
<dbReference type="InterPro" id="IPR036397">
    <property type="entry name" value="RNaseH_sf"/>
</dbReference>
<evidence type="ECO:0000313" key="2">
    <source>
        <dbReference type="EMBL" id="KAA8576097.1"/>
    </source>
</evidence>
<evidence type="ECO:0000256" key="1">
    <source>
        <dbReference type="SAM" id="MobiDB-lite"/>
    </source>
</evidence>
<name>A0A5M9K5J6_MONFR</name>
<dbReference type="AlphaFoldDB" id="A0A5M9K5J6"/>
<feature type="region of interest" description="Disordered" evidence="1">
    <location>
        <begin position="24"/>
        <end position="60"/>
    </location>
</feature>
<evidence type="ECO:0008006" key="4">
    <source>
        <dbReference type="Google" id="ProtNLM"/>
    </source>
</evidence>
<dbReference type="PANTHER" id="PTHR43040:SF1">
    <property type="entry name" value="RIBONUCLEASE D"/>
    <property type="match status" value="1"/>
</dbReference>
<protein>
    <recommendedName>
        <fullName evidence="4">3'-5' exonuclease domain-containing protein</fullName>
    </recommendedName>
</protein>
<sequence length="397" mass="45624">MLMMRAQAHGRMTCKEVLNNEEYFLSDEESGSSSDNRDTGEDSNIDEPECSWPTDPDANEPWFQPWSLTNEFEQQLSHTWPDLEGPQVEVDWDLENREVPEPKPPQREEGIMIDTLEKLDAFLPTLSQLKDGVELALDCEGSPSKKVNGVLVPSGGFGRNGYMSFLSMTIISMKKTYIFDVWQLKRTTFERQSKDGLSLKQVLESHDRIQLWWDVRGDWDILFHRFGIQIGKVRDLQLMEVLSRQGYKGRVSGLLRTMKEEGKNFMSPEELEIWIDDKEAGSDYFKRHNWQPLIDRPINAIASSYISGDTDCLFQLHNQLVYKLYRWAYCTPGKTVTGLMELIGKQSTLPATLEDIMEFIDQESARRAHHAISPEFDSSSKEGKTIPPPAFLQISRT</sequence>
<evidence type="ECO:0000313" key="3">
    <source>
        <dbReference type="Proteomes" id="UP000322873"/>
    </source>
</evidence>
<proteinExistence type="predicted"/>
<dbReference type="Gene3D" id="3.30.420.10">
    <property type="entry name" value="Ribonuclease H-like superfamily/Ribonuclease H"/>
    <property type="match status" value="1"/>
</dbReference>
<gene>
    <name evidence="2" type="ORF">EYC84_006259</name>
</gene>